<feature type="non-terminal residue" evidence="2">
    <location>
        <position position="51"/>
    </location>
</feature>
<name>A0AAD4X7Y2_9MAGN</name>
<gene>
    <name evidence="2" type="ORF">MKW98_000590</name>
</gene>
<proteinExistence type="predicted"/>
<evidence type="ECO:0000313" key="2">
    <source>
        <dbReference type="EMBL" id="KAI3861638.1"/>
    </source>
</evidence>
<reference evidence="2" key="1">
    <citation type="submission" date="2022-04" db="EMBL/GenBank/DDBJ databases">
        <title>A functionally conserved STORR gene fusion in Papaver species that diverged 16.8 million years ago.</title>
        <authorList>
            <person name="Catania T."/>
        </authorList>
    </citation>
    <scope>NUCLEOTIDE SEQUENCE</scope>
    <source>
        <strain evidence="2">S-188037</strain>
    </source>
</reference>
<dbReference type="Proteomes" id="UP001202328">
    <property type="component" value="Unassembled WGS sequence"/>
</dbReference>
<protein>
    <submittedName>
        <fullName evidence="2">Uncharacterized protein</fullName>
    </submittedName>
</protein>
<feature type="region of interest" description="Disordered" evidence="1">
    <location>
        <begin position="1"/>
        <end position="22"/>
    </location>
</feature>
<sequence>MSSIATSRFVSARKTNKKHKSKVGEDPEIVPIIEYVEVFVPGLRTYHVLED</sequence>
<dbReference type="EMBL" id="JAJJMB010014260">
    <property type="protein sequence ID" value="KAI3861638.1"/>
    <property type="molecule type" value="Genomic_DNA"/>
</dbReference>
<organism evidence="2 3">
    <name type="scientific">Papaver atlanticum</name>
    <dbReference type="NCBI Taxonomy" id="357466"/>
    <lineage>
        <taxon>Eukaryota</taxon>
        <taxon>Viridiplantae</taxon>
        <taxon>Streptophyta</taxon>
        <taxon>Embryophyta</taxon>
        <taxon>Tracheophyta</taxon>
        <taxon>Spermatophyta</taxon>
        <taxon>Magnoliopsida</taxon>
        <taxon>Ranunculales</taxon>
        <taxon>Papaveraceae</taxon>
        <taxon>Papaveroideae</taxon>
        <taxon>Papaver</taxon>
    </lineage>
</organism>
<accession>A0AAD4X7Y2</accession>
<evidence type="ECO:0000313" key="3">
    <source>
        <dbReference type="Proteomes" id="UP001202328"/>
    </source>
</evidence>
<dbReference type="AlphaFoldDB" id="A0AAD4X7Y2"/>
<evidence type="ECO:0000256" key="1">
    <source>
        <dbReference type="SAM" id="MobiDB-lite"/>
    </source>
</evidence>
<keyword evidence="3" id="KW-1185">Reference proteome</keyword>
<comment type="caution">
    <text evidence="2">The sequence shown here is derived from an EMBL/GenBank/DDBJ whole genome shotgun (WGS) entry which is preliminary data.</text>
</comment>